<organism evidence="2 3">
    <name type="scientific">Halogeometricum luteum</name>
    <dbReference type="NCBI Taxonomy" id="2950537"/>
    <lineage>
        <taxon>Archaea</taxon>
        <taxon>Methanobacteriati</taxon>
        <taxon>Methanobacteriota</taxon>
        <taxon>Stenosarchaea group</taxon>
        <taxon>Halobacteria</taxon>
        <taxon>Halobacteriales</taxon>
        <taxon>Haloferacaceae</taxon>
        <taxon>Halogeometricum</taxon>
    </lineage>
</organism>
<dbReference type="PANTHER" id="PTHR30632:SF16">
    <property type="entry name" value="MOLYBDATE_TUNGSTATE-BINDING PROTEIN WTPA"/>
    <property type="match status" value="1"/>
</dbReference>
<comment type="similarity">
    <text evidence="1">Belongs to the bacterial solute-binding protein 1 family. WtpA subfamily.</text>
</comment>
<evidence type="ECO:0000256" key="1">
    <source>
        <dbReference type="ARBA" id="ARBA00009438"/>
    </source>
</evidence>
<name>A0ABU2G7R2_9EURY</name>
<sequence length="324" mass="34002">MPDADSSVRRRSVLAGAAAAMGGLAGCARVLGHAGDGAGGAESGDATVGGTGDGGSATVSMLAAGSLNNALEHGLKPAVDANLEVEAHGSARVARLVAEGQKDPDLVSVADVALFDSPLRPEWYAEFATNSLVVAYNADTEGGRRVADAGADGWYRPLLSEEVSLGRTDPDLDPLGYRTLFALELATDHYGTEADLRAAIPERRQIYPETQLVSQFETGAIDAAFTYRNMAVERGYDYVELPPEIDLSDPDRTEAYAAADYELPSGKVVEGGLISYGSTLRRPSPAARAVFDAHVAGDYLADFGFVIPDEYPRYTGDVPDAVAD</sequence>
<dbReference type="Proteomes" id="UP001254813">
    <property type="component" value="Unassembled WGS sequence"/>
</dbReference>
<dbReference type="RefSeq" id="WP_310930275.1">
    <property type="nucleotide sequence ID" value="NZ_JAMQOQ010000006.1"/>
</dbReference>
<protein>
    <submittedName>
        <fullName evidence="2">Extracellular solute-binding protein</fullName>
    </submittedName>
</protein>
<dbReference type="EMBL" id="JAMQOQ010000006">
    <property type="protein sequence ID" value="MDS0296259.1"/>
    <property type="molecule type" value="Genomic_DNA"/>
</dbReference>
<dbReference type="InterPro" id="IPR050682">
    <property type="entry name" value="ModA/WtpA"/>
</dbReference>
<dbReference type="Pfam" id="PF13531">
    <property type="entry name" value="SBP_bac_11"/>
    <property type="match status" value="1"/>
</dbReference>
<comment type="caution">
    <text evidence="2">The sequence shown here is derived from an EMBL/GenBank/DDBJ whole genome shotgun (WGS) entry which is preliminary data.</text>
</comment>
<gene>
    <name evidence="2" type="ORF">NDI79_18940</name>
</gene>
<evidence type="ECO:0000313" key="3">
    <source>
        <dbReference type="Proteomes" id="UP001254813"/>
    </source>
</evidence>
<dbReference type="Gene3D" id="3.40.190.10">
    <property type="entry name" value="Periplasmic binding protein-like II"/>
    <property type="match status" value="2"/>
</dbReference>
<accession>A0ABU2G7R2</accession>
<evidence type="ECO:0000313" key="2">
    <source>
        <dbReference type="EMBL" id="MDS0296259.1"/>
    </source>
</evidence>
<dbReference type="SUPFAM" id="SSF53850">
    <property type="entry name" value="Periplasmic binding protein-like II"/>
    <property type="match status" value="1"/>
</dbReference>
<dbReference type="PANTHER" id="PTHR30632">
    <property type="entry name" value="MOLYBDATE-BINDING PERIPLASMIC PROTEIN"/>
    <property type="match status" value="1"/>
</dbReference>
<keyword evidence="3" id="KW-1185">Reference proteome</keyword>
<reference evidence="2 3" key="1">
    <citation type="submission" date="2022-06" db="EMBL/GenBank/DDBJ databases">
        <title>Halogeometricum sp. a new haloarchaeum isolate from saline soil.</title>
        <authorList>
            <person name="Strakova D."/>
            <person name="Galisteo C."/>
            <person name="Sanchez-Porro C."/>
            <person name="Ventosa A."/>
        </authorList>
    </citation>
    <scope>NUCLEOTIDE SEQUENCE [LARGE SCALE GENOMIC DNA]</scope>
    <source>
        <strain evidence="3">S3BR25-2</strain>
    </source>
</reference>
<dbReference type="CDD" id="cd13540">
    <property type="entry name" value="PBP2_ModA_WtpA"/>
    <property type="match status" value="1"/>
</dbReference>
<proteinExistence type="inferred from homology"/>